<comment type="subcellular location">
    <subcellularLocation>
        <location evidence="1">Membrane</location>
        <topology evidence="1">Multi-pass membrane protein</topology>
    </subcellularLocation>
</comment>
<dbReference type="OrthoDB" id="2544694at2759"/>
<keyword evidence="10" id="KW-1185">Reference proteome</keyword>
<feature type="transmembrane region" description="Helical" evidence="7">
    <location>
        <begin position="59"/>
        <end position="76"/>
    </location>
</feature>
<evidence type="ECO:0000256" key="2">
    <source>
        <dbReference type="ARBA" id="ARBA00010992"/>
    </source>
</evidence>
<keyword evidence="3" id="KW-0813">Transport</keyword>
<accession>A0A6A5UEA7</accession>
<evidence type="ECO:0000256" key="7">
    <source>
        <dbReference type="SAM" id="Phobius"/>
    </source>
</evidence>
<dbReference type="Pfam" id="PF00083">
    <property type="entry name" value="Sugar_tr"/>
    <property type="match status" value="1"/>
</dbReference>
<organism evidence="9 10">
    <name type="scientific">Byssothecium circinans</name>
    <dbReference type="NCBI Taxonomy" id="147558"/>
    <lineage>
        <taxon>Eukaryota</taxon>
        <taxon>Fungi</taxon>
        <taxon>Dikarya</taxon>
        <taxon>Ascomycota</taxon>
        <taxon>Pezizomycotina</taxon>
        <taxon>Dothideomycetes</taxon>
        <taxon>Pleosporomycetidae</taxon>
        <taxon>Pleosporales</taxon>
        <taxon>Massarineae</taxon>
        <taxon>Massarinaceae</taxon>
        <taxon>Byssothecium</taxon>
    </lineage>
</organism>
<dbReference type="PANTHER" id="PTHR48022:SF68">
    <property type="entry name" value="MAJOR FACILITATOR SUPERFAMILY (MFS) PROFILE DOMAIN-CONTAINING PROTEIN-RELATED"/>
    <property type="match status" value="1"/>
</dbReference>
<protein>
    <submittedName>
        <fullName evidence="9">MFS general substrate transporter</fullName>
    </submittedName>
</protein>
<dbReference type="GO" id="GO:0016020">
    <property type="term" value="C:membrane"/>
    <property type="evidence" value="ECO:0007669"/>
    <property type="project" value="UniProtKB-SubCell"/>
</dbReference>
<dbReference type="InterPro" id="IPR020846">
    <property type="entry name" value="MFS_dom"/>
</dbReference>
<dbReference type="InterPro" id="IPR036259">
    <property type="entry name" value="MFS_trans_sf"/>
</dbReference>
<dbReference type="InterPro" id="IPR050360">
    <property type="entry name" value="MFS_Sugar_Transporters"/>
</dbReference>
<dbReference type="InterPro" id="IPR005828">
    <property type="entry name" value="MFS_sugar_transport-like"/>
</dbReference>
<keyword evidence="6 7" id="KW-0472">Membrane</keyword>
<gene>
    <name evidence="9" type="ORF">CC80DRAFT_487494</name>
</gene>
<name>A0A6A5UEA7_9PLEO</name>
<feature type="transmembrane region" description="Helical" evidence="7">
    <location>
        <begin position="238"/>
        <end position="257"/>
    </location>
</feature>
<keyword evidence="5 7" id="KW-1133">Transmembrane helix</keyword>
<keyword evidence="4 7" id="KW-0812">Transmembrane</keyword>
<evidence type="ECO:0000256" key="6">
    <source>
        <dbReference type="ARBA" id="ARBA00023136"/>
    </source>
</evidence>
<feature type="transmembrane region" description="Helical" evidence="7">
    <location>
        <begin position="82"/>
        <end position="102"/>
    </location>
</feature>
<dbReference type="SUPFAM" id="SSF103473">
    <property type="entry name" value="MFS general substrate transporter"/>
    <property type="match status" value="1"/>
</dbReference>
<feature type="transmembrane region" description="Helical" evidence="7">
    <location>
        <begin position="308"/>
        <end position="331"/>
    </location>
</feature>
<evidence type="ECO:0000313" key="10">
    <source>
        <dbReference type="Proteomes" id="UP000800035"/>
    </source>
</evidence>
<evidence type="ECO:0000256" key="3">
    <source>
        <dbReference type="ARBA" id="ARBA00022448"/>
    </source>
</evidence>
<dbReference type="GO" id="GO:0005351">
    <property type="term" value="F:carbohydrate:proton symporter activity"/>
    <property type="evidence" value="ECO:0007669"/>
    <property type="project" value="TreeGrafter"/>
</dbReference>
<dbReference type="PROSITE" id="PS50850">
    <property type="entry name" value="MFS"/>
    <property type="match status" value="1"/>
</dbReference>
<reference evidence="9" key="1">
    <citation type="journal article" date="2020" name="Stud. Mycol.">
        <title>101 Dothideomycetes genomes: a test case for predicting lifestyles and emergence of pathogens.</title>
        <authorList>
            <person name="Haridas S."/>
            <person name="Albert R."/>
            <person name="Binder M."/>
            <person name="Bloem J."/>
            <person name="Labutti K."/>
            <person name="Salamov A."/>
            <person name="Andreopoulos B."/>
            <person name="Baker S."/>
            <person name="Barry K."/>
            <person name="Bills G."/>
            <person name="Bluhm B."/>
            <person name="Cannon C."/>
            <person name="Castanera R."/>
            <person name="Culley D."/>
            <person name="Daum C."/>
            <person name="Ezra D."/>
            <person name="Gonzalez J."/>
            <person name="Henrissat B."/>
            <person name="Kuo A."/>
            <person name="Liang C."/>
            <person name="Lipzen A."/>
            <person name="Lutzoni F."/>
            <person name="Magnuson J."/>
            <person name="Mondo S."/>
            <person name="Nolan M."/>
            <person name="Ohm R."/>
            <person name="Pangilinan J."/>
            <person name="Park H.-J."/>
            <person name="Ramirez L."/>
            <person name="Alfaro M."/>
            <person name="Sun H."/>
            <person name="Tritt A."/>
            <person name="Yoshinaga Y."/>
            <person name="Zwiers L.-H."/>
            <person name="Turgeon B."/>
            <person name="Goodwin S."/>
            <person name="Spatafora J."/>
            <person name="Crous P."/>
            <person name="Grigoriev I."/>
        </authorList>
    </citation>
    <scope>NUCLEOTIDE SEQUENCE</scope>
    <source>
        <strain evidence="9">CBS 675.92</strain>
    </source>
</reference>
<dbReference type="PANTHER" id="PTHR48022">
    <property type="entry name" value="PLASTIDIC GLUCOSE TRANSPORTER 4"/>
    <property type="match status" value="1"/>
</dbReference>
<comment type="similarity">
    <text evidence="2">Belongs to the major facilitator superfamily. Sugar transporter (TC 2.A.1.1) family.</text>
</comment>
<feature type="transmembrane region" description="Helical" evidence="7">
    <location>
        <begin position="337"/>
        <end position="357"/>
    </location>
</feature>
<feature type="transmembrane region" description="Helical" evidence="7">
    <location>
        <begin position="277"/>
        <end position="296"/>
    </location>
</feature>
<feature type="transmembrane region" description="Helical" evidence="7">
    <location>
        <begin position="206"/>
        <end position="226"/>
    </location>
</feature>
<dbReference type="EMBL" id="ML976978">
    <property type="protein sequence ID" value="KAF1963088.1"/>
    <property type="molecule type" value="Genomic_DNA"/>
</dbReference>
<dbReference type="Gene3D" id="1.20.1250.20">
    <property type="entry name" value="MFS general substrate transporter like domains"/>
    <property type="match status" value="1"/>
</dbReference>
<evidence type="ECO:0000259" key="8">
    <source>
        <dbReference type="PROSITE" id="PS50850"/>
    </source>
</evidence>
<evidence type="ECO:0000313" key="9">
    <source>
        <dbReference type="EMBL" id="KAF1963088.1"/>
    </source>
</evidence>
<dbReference type="Proteomes" id="UP000800035">
    <property type="component" value="Unassembled WGS sequence"/>
</dbReference>
<dbReference type="PRINTS" id="PR00171">
    <property type="entry name" value="SUGRTRNSPORT"/>
</dbReference>
<dbReference type="AlphaFoldDB" id="A0A6A5UEA7"/>
<evidence type="ECO:0000256" key="4">
    <source>
        <dbReference type="ARBA" id="ARBA00022692"/>
    </source>
</evidence>
<evidence type="ECO:0000256" key="5">
    <source>
        <dbReference type="ARBA" id="ARBA00022989"/>
    </source>
</evidence>
<proteinExistence type="inferred from homology"/>
<evidence type="ECO:0000256" key="1">
    <source>
        <dbReference type="ARBA" id="ARBA00004141"/>
    </source>
</evidence>
<feature type="domain" description="Major facilitator superfamily (MFS) profile" evidence="8">
    <location>
        <begin position="1"/>
        <end position="361"/>
    </location>
</feature>
<sequence length="424" mass="46932">MFIAGFGYTRVALAVLLSGRVVMDLGVGGIDSVIPTYSSEVSKDEARGKALAQEFQSNIFGLLMAFGINPAMTIVLGTWSQWAWRTPIIVMQVYPLLLMALIRELPESPRWFIYHDRQRDAQVALNDIFGNEGDSKFVELLDAHEKEKGVSVGYFDMFKLSHPQFHPTVVVIMCQINQALTGYGAVSVYGPQIFGLLGFPVRTSEYLTLGNYTSYFLLMTGAWLLIDVLGRRKLLVQGSTILSVCFLILTICSGLSMKASKLNIPKIVPGTLGTITLYIATGAFGIGWLATVWLVPTEIFPTTARAQGTIISVIIWGLANFAITFLTPVMFNNLSYFIFLVFAGSNAVAGLWTWLYLPETGGRSFEDNQQFFKDAGEQRTWRVDKVAGGEYGILKYPDPESNDLVDAERVPLLRRVGDQLPSVE</sequence>
<dbReference type="InterPro" id="IPR003663">
    <property type="entry name" value="Sugar/inositol_transpt"/>
</dbReference>